<name>A0A9X1NLV2_9ACTN</name>
<evidence type="ECO:0000313" key="2">
    <source>
        <dbReference type="Proteomes" id="UP001138997"/>
    </source>
</evidence>
<protein>
    <submittedName>
        <fullName evidence="1">Uncharacterized protein</fullName>
    </submittedName>
</protein>
<dbReference type="EMBL" id="JAJOMB010000027">
    <property type="protein sequence ID" value="MCD5316096.1"/>
    <property type="molecule type" value="Genomic_DNA"/>
</dbReference>
<reference evidence="1" key="1">
    <citation type="submission" date="2021-11" db="EMBL/GenBank/DDBJ databases">
        <title>Streptomyces corallinus and Kineosporia corallina sp. nov., two new coral-derived marine actinobacteria.</title>
        <authorList>
            <person name="Buangrab K."/>
            <person name="Sutthacheep M."/>
            <person name="Yeemin T."/>
            <person name="Harunari E."/>
            <person name="Igarashi Y."/>
            <person name="Sripreechasak P."/>
            <person name="Kanchanasin P."/>
            <person name="Tanasupawat S."/>
            <person name="Phongsopitanun W."/>
        </authorList>
    </citation>
    <scope>NUCLEOTIDE SEQUENCE</scope>
    <source>
        <strain evidence="1">JCM 31032</strain>
    </source>
</reference>
<sequence>MDTVDRRAHPIHHLRLRDERRCRATTSDIQQLLLVSKVGEEAGELYRRYRGWGSDGHVTAELGEVQDELCAAIMAGFVALDHISPNSTPAAHWLQYLDYGYQRALRENAKHPNEMALDQV</sequence>
<evidence type="ECO:0000313" key="1">
    <source>
        <dbReference type="EMBL" id="MCD5316096.1"/>
    </source>
</evidence>
<organism evidence="1 2">
    <name type="scientific">Kineosporia babensis</name>
    <dbReference type="NCBI Taxonomy" id="499548"/>
    <lineage>
        <taxon>Bacteria</taxon>
        <taxon>Bacillati</taxon>
        <taxon>Actinomycetota</taxon>
        <taxon>Actinomycetes</taxon>
        <taxon>Kineosporiales</taxon>
        <taxon>Kineosporiaceae</taxon>
        <taxon>Kineosporia</taxon>
    </lineage>
</organism>
<keyword evidence="2" id="KW-1185">Reference proteome</keyword>
<dbReference type="Proteomes" id="UP001138997">
    <property type="component" value="Unassembled WGS sequence"/>
</dbReference>
<gene>
    <name evidence="1" type="ORF">LR394_34890</name>
</gene>
<comment type="caution">
    <text evidence="1">The sequence shown here is derived from an EMBL/GenBank/DDBJ whole genome shotgun (WGS) entry which is preliminary data.</text>
</comment>
<dbReference type="AlphaFoldDB" id="A0A9X1NLV2"/>
<accession>A0A9X1NLV2</accession>
<proteinExistence type="predicted"/>
<dbReference type="RefSeq" id="WP_231448950.1">
    <property type="nucleotide sequence ID" value="NZ_JAJOMB010000027.1"/>
</dbReference>